<dbReference type="Proteomes" id="UP000076878">
    <property type="component" value="Unassembled WGS sequence"/>
</dbReference>
<accession>A0A143YK17</accession>
<dbReference type="PANTHER" id="PTHR11835:SF34">
    <property type="entry name" value="ISOCITRATE DEHYDROGENASE [NAD] SUBUNIT ALPHA, MITOCHONDRIAL"/>
    <property type="match status" value="1"/>
</dbReference>
<dbReference type="GO" id="GO:0006102">
    <property type="term" value="P:isocitrate metabolic process"/>
    <property type="evidence" value="ECO:0007669"/>
    <property type="project" value="TreeGrafter"/>
</dbReference>
<dbReference type="EMBL" id="FJNB01000005">
    <property type="protein sequence ID" value="CZQ90863.1"/>
    <property type="molecule type" value="Genomic_DNA"/>
</dbReference>
<feature type="domain" description="Isopropylmalate dehydrogenase-like" evidence="3">
    <location>
        <begin position="41"/>
        <end position="378"/>
    </location>
</feature>
<dbReference type="Proteomes" id="UP000199280">
    <property type="component" value="Unassembled WGS sequence"/>
</dbReference>
<organism evidence="4 6">
    <name type="scientific">Trichococcus ilyis</name>
    <dbReference type="NCBI Taxonomy" id="640938"/>
    <lineage>
        <taxon>Bacteria</taxon>
        <taxon>Bacillati</taxon>
        <taxon>Bacillota</taxon>
        <taxon>Bacilli</taxon>
        <taxon>Lactobacillales</taxon>
        <taxon>Carnobacteriaceae</taxon>
        <taxon>Trichococcus</taxon>
    </lineage>
</organism>
<dbReference type="RefSeq" id="WP_239420528.1">
    <property type="nucleotide sequence ID" value="NZ_FJNB01000005.1"/>
</dbReference>
<evidence type="ECO:0000313" key="6">
    <source>
        <dbReference type="Proteomes" id="UP000076878"/>
    </source>
</evidence>
<dbReference type="AlphaFoldDB" id="A0A143YK17"/>
<evidence type="ECO:0000259" key="3">
    <source>
        <dbReference type="SMART" id="SM01329"/>
    </source>
</evidence>
<dbReference type="GO" id="GO:0006099">
    <property type="term" value="P:tricarboxylic acid cycle"/>
    <property type="evidence" value="ECO:0007669"/>
    <property type="project" value="TreeGrafter"/>
</dbReference>
<dbReference type="PANTHER" id="PTHR11835">
    <property type="entry name" value="DECARBOXYLATING DEHYDROGENASES-ISOCITRATE, ISOPROPYLMALATE, TARTRATE"/>
    <property type="match status" value="1"/>
</dbReference>
<dbReference type="STRING" id="640938.TR210_901"/>
<keyword evidence="2" id="KW-0560">Oxidoreductase</keyword>
<sequence>MMDLNEQHKQRFGELIRKEQQRLARVNGTKALPKNSDEAKVIAVLPGDGIGPIIMAQAIRVLSELLKDELVKKEIELRFIEGLTLENRLATGESVPEAVMAEIKCCPVILKGPMTTPKASDAGINLTSANAILRRELDLFANIRPVKMAHKGIDWTFFRENTEGPYALGSDGLQIDEDLSIDFVVESRTCTERIARAAFEYAKTNGKRNVTVVTKANIIKRTDGNFLNTCKEIAREYAGIGLEERLVDVTAARLTNPEFHKGLEVFVLPNLYGDIITDIAAEYQGGLGTAGSANIGTDYAVFEAIHGSAPFLVENNRAEYADPSSLLRAVGMLLNHIGKNGQATRLEKALDICGSTERRIKITSFREDASTEEYTDYILETLAAEYALQ</sequence>
<dbReference type="SUPFAM" id="SSF53659">
    <property type="entry name" value="Isocitrate/Isopropylmalate dehydrogenase-like"/>
    <property type="match status" value="1"/>
</dbReference>
<dbReference type="EMBL" id="FNYT01000003">
    <property type="protein sequence ID" value="SEI72177.1"/>
    <property type="molecule type" value="Genomic_DNA"/>
</dbReference>
<evidence type="ECO:0000313" key="5">
    <source>
        <dbReference type="EMBL" id="SEI72177.1"/>
    </source>
</evidence>
<evidence type="ECO:0000256" key="2">
    <source>
        <dbReference type="ARBA" id="ARBA00023002"/>
    </source>
</evidence>
<protein>
    <submittedName>
        <fullName evidence="5">Isocitrate dehydrogenase (NAD+)</fullName>
    </submittedName>
    <submittedName>
        <fullName evidence="4">Isocitrate/isopropylmalate dehydrogenase</fullName>
    </submittedName>
</protein>
<gene>
    <name evidence="5" type="ORF">SAMN05216375_10331</name>
    <name evidence="4" type="ORF">TR210_901</name>
</gene>
<reference evidence="5 7" key="2">
    <citation type="submission" date="2016-10" db="EMBL/GenBank/DDBJ databases">
        <authorList>
            <person name="Varghese N."/>
            <person name="Submissions S."/>
        </authorList>
    </citation>
    <scope>NUCLEOTIDE SEQUENCE [LARGE SCALE GENOMIC DNA]</scope>
    <source>
        <strain evidence="5 7">DSM 22150</strain>
    </source>
</reference>
<reference evidence="4 6" key="1">
    <citation type="submission" date="2016-02" db="EMBL/GenBank/DDBJ databases">
        <authorList>
            <person name="Wen L."/>
            <person name="He K."/>
            <person name="Yang H."/>
        </authorList>
    </citation>
    <scope>NUCLEOTIDE SEQUENCE [LARGE SCALE GENOMIC DNA]</scope>
    <source>
        <strain evidence="4">Trichococcus_R210</strain>
    </source>
</reference>
<keyword evidence="7" id="KW-1185">Reference proteome</keyword>
<evidence type="ECO:0000313" key="4">
    <source>
        <dbReference type="EMBL" id="CZQ90863.1"/>
    </source>
</evidence>
<proteinExistence type="inferred from homology"/>
<dbReference type="Gene3D" id="3.40.718.10">
    <property type="entry name" value="Isopropylmalate Dehydrogenase"/>
    <property type="match status" value="1"/>
</dbReference>
<dbReference type="GO" id="GO:0004449">
    <property type="term" value="F:isocitrate dehydrogenase (NAD+) activity"/>
    <property type="evidence" value="ECO:0007669"/>
    <property type="project" value="TreeGrafter"/>
</dbReference>
<name>A0A143YK17_9LACT</name>
<evidence type="ECO:0000313" key="7">
    <source>
        <dbReference type="Proteomes" id="UP000199280"/>
    </source>
</evidence>
<evidence type="ECO:0000256" key="1">
    <source>
        <dbReference type="ARBA" id="ARBA00007769"/>
    </source>
</evidence>
<dbReference type="SMART" id="SM01329">
    <property type="entry name" value="Iso_dh"/>
    <property type="match status" value="1"/>
</dbReference>
<dbReference type="InterPro" id="IPR024084">
    <property type="entry name" value="IsoPropMal-DH-like_dom"/>
</dbReference>
<comment type="similarity">
    <text evidence="1">Belongs to the isocitrate and isopropylmalate dehydrogenases family.</text>
</comment>
<dbReference type="Pfam" id="PF00180">
    <property type="entry name" value="Iso_dh"/>
    <property type="match status" value="1"/>
</dbReference>